<comment type="caution">
    <text evidence="3">The sequence shown here is derived from an EMBL/GenBank/DDBJ whole genome shotgun (WGS) entry which is preliminary data.</text>
</comment>
<reference evidence="4" key="1">
    <citation type="submission" date="2017-04" db="EMBL/GenBank/DDBJ databases">
        <title>Plasmodium gonderi genome.</title>
        <authorList>
            <person name="Arisue N."/>
            <person name="Honma H."/>
            <person name="Kawai S."/>
            <person name="Tougan T."/>
            <person name="Tanabe K."/>
            <person name="Horii T."/>
        </authorList>
    </citation>
    <scope>NUCLEOTIDE SEQUENCE [LARGE SCALE GENOMIC DNA]</scope>
    <source>
        <strain evidence="4">ATCC 30045</strain>
    </source>
</reference>
<dbReference type="SUPFAM" id="SSF53254">
    <property type="entry name" value="Phosphoglycerate mutase-like"/>
    <property type="match status" value="2"/>
</dbReference>
<keyword evidence="4" id="KW-1185">Reference proteome</keyword>
<evidence type="ECO:0000256" key="1">
    <source>
        <dbReference type="SAM" id="MobiDB-lite"/>
    </source>
</evidence>
<evidence type="ECO:0008006" key="5">
    <source>
        <dbReference type="Google" id="ProtNLM"/>
    </source>
</evidence>
<accession>A0A1Y1JL12</accession>
<keyword evidence="2" id="KW-1133">Transmembrane helix</keyword>
<dbReference type="RefSeq" id="XP_028545710.1">
    <property type="nucleotide sequence ID" value="XM_028689909.1"/>
</dbReference>
<keyword evidence="2" id="KW-0472">Membrane</keyword>
<dbReference type="AlphaFoldDB" id="A0A1Y1JL12"/>
<feature type="region of interest" description="Disordered" evidence="1">
    <location>
        <begin position="236"/>
        <end position="257"/>
    </location>
</feature>
<organism evidence="3 4">
    <name type="scientific">Plasmodium gonderi</name>
    <dbReference type="NCBI Taxonomy" id="77519"/>
    <lineage>
        <taxon>Eukaryota</taxon>
        <taxon>Sar</taxon>
        <taxon>Alveolata</taxon>
        <taxon>Apicomplexa</taxon>
        <taxon>Aconoidasida</taxon>
        <taxon>Haemosporida</taxon>
        <taxon>Plasmodiidae</taxon>
        <taxon>Plasmodium</taxon>
        <taxon>Plasmodium (Plasmodium)</taxon>
    </lineage>
</organism>
<gene>
    <name evidence="3" type="ORF">PGO_133930</name>
</gene>
<dbReference type="OrthoDB" id="496981at2759"/>
<sequence length="567" mass="66548">MKIALVILFILTSLFTINIVYEYIHTFNSRKLKPKKIANDNKNLLEFFLHVQILQDIIVASFVNFLIKIKLFFHCIARFFLFNKNLHIPNTDDNNKQISIHDNYDNDENIKDVNKKWENVQVKTIYFIRHSESIWNSIFNRTFSIKTFLNFCLVLLYEVFFFFSKKSALIDSPLSNTGIIQSIELSNFLQHEKGTINDADKLCAVPINSIERTEEKYNLDANKNIEMSEFRKSDIKNELSNRTSDGADDGDDENDHVNVNLNVNHMDNANNADNNNQVNKFLDHAYAKDGKKGISGSTLRKRGNNKDSCDNTQKSNVYENGNMDNEDGDNNNNNKYFPIHSKDTNMDQHNNPEHENYQRVSRNNCCERYNHKEIINLSLKDHIDILNNSVKYRSAILCSDLRRAISSCVIALYNRIKKHNEQIQVLNSLQEISRNPDCVSLFDYHDNTYISTDIENFVHKDVDRICKKNINVKRNFTSNKFYDTLSYIFNNDMNIFIIFGHSLWFRLFFNYFLKQSHKAKTHKIQNSGVVVFNMLKYDQDDQVHYEIEKDSIRVLYKGFLEEHNKAE</sequence>
<dbReference type="GeneID" id="39749864"/>
<evidence type="ECO:0000256" key="2">
    <source>
        <dbReference type="SAM" id="Phobius"/>
    </source>
</evidence>
<feature type="transmembrane region" description="Helical" evidence="2">
    <location>
        <begin position="143"/>
        <end position="163"/>
    </location>
</feature>
<dbReference type="InterPro" id="IPR029033">
    <property type="entry name" value="His_PPase_superfam"/>
</dbReference>
<dbReference type="OMA" id="VQVKTIY"/>
<feature type="transmembrane region" description="Helical" evidence="2">
    <location>
        <begin position="47"/>
        <end position="67"/>
    </location>
</feature>
<dbReference type="EMBL" id="BDQF01000014">
    <property type="protein sequence ID" value="GAW83121.1"/>
    <property type="molecule type" value="Genomic_DNA"/>
</dbReference>
<feature type="compositionally biased region" description="Basic and acidic residues" evidence="1">
    <location>
        <begin position="340"/>
        <end position="357"/>
    </location>
</feature>
<keyword evidence="2" id="KW-0812">Transmembrane</keyword>
<dbReference type="Proteomes" id="UP000195521">
    <property type="component" value="Unassembled WGS sequence"/>
</dbReference>
<evidence type="ECO:0000313" key="4">
    <source>
        <dbReference type="Proteomes" id="UP000195521"/>
    </source>
</evidence>
<feature type="region of interest" description="Disordered" evidence="1">
    <location>
        <begin position="289"/>
        <end position="357"/>
    </location>
</feature>
<protein>
    <recommendedName>
        <fullName evidence="5">Phosphoglycerate mutase</fullName>
    </recommendedName>
</protein>
<evidence type="ECO:0000313" key="3">
    <source>
        <dbReference type="EMBL" id="GAW83121.1"/>
    </source>
</evidence>
<name>A0A1Y1JL12_PLAGO</name>
<proteinExistence type="predicted"/>